<name>A0A1U7NWF0_9DEIO</name>
<dbReference type="SUPFAM" id="SSF50129">
    <property type="entry name" value="GroES-like"/>
    <property type="match status" value="1"/>
</dbReference>
<dbReference type="EMBL" id="MSTI01000107">
    <property type="protein sequence ID" value="OLV17239.1"/>
    <property type="molecule type" value="Genomic_DNA"/>
</dbReference>
<dbReference type="Gene3D" id="3.90.180.10">
    <property type="entry name" value="Medium-chain alcohol dehydrogenases, catalytic domain"/>
    <property type="match status" value="1"/>
</dbReference>
<keyword evidence="5" id="KW-0560">Oxidoreductase</keyword>
<accession>A0A1U7NWF0</accession>
<dbReference type="InterPro" id="IPR013154">
    <property type="entry name" value="ADH-like_N"/>
</dbReference>
<gene>
    <name evidence="8" type="ORF">BOO71_0005140</name>
    <name evidence="7" type="ORF">BOO71_0009331</name>
</gene>
<sequence length="347" mass="36212">MGQAARMPAAIMKGAGHIELGHLPKPVPAPGELLIRVQACSVCGSDLHYWHEGRIGTVALAGDFTPGHEFAGEVTGGTGAPYGLPDGTLVAVDPAQPCGDCFWCHEGNHHLCPNMTFVGAPPHAGGMAEYISVPASTVHCVPAGFTPAQAALLEPLGVALHALDLARLRPGTNVAVLGAGPIGLYVLMLAQISGALQVSVIEPLAYRREVALKLGAAAVYSDTGAYLAAVQDTPTRGADVVIEATTSPDGPRHATRAARIGGKVILIGIPAGDEFSLTASEVRRKGLTIKLSRRMGNVYPRAIQLVARGLVDVEAIVTHTLPLAQVRQAFELLAEYRENVIKVVLEP</sequence>
<dbReference type="GO" id="GO:0046872">
    <property type="term" value="F:metal ion binding"/>
    <property type="evidence" value="ECO:0007669"/>
    <property type="project" value="UniProtKB-KW"/>
</dbReference>
<dbReference type="GO" id="GO:0016491">
    <property type="term" value="F:oxidoreductase activity"/>
    <property type="evidence" value="ECO:0007669"/>
    <property type="project" value="UniProtKB-KW"/>
</dbReference>
<dbReference type="InterPro" id="IPR020843">
    <property type="entry name" value="ER"/>
</dbReference>
<protein>
    <submittedName>
        <fullName evidence="8">Alcohol dehydrogenase</fullName>
    </submittedName>
    <submittedName>
        <fullName evidence="7">Sorbitol dehydrogenase</fullName>
    </submittedName>
</protein>
<evidence type="ECO:0000256" key="3">
    <source>
        <dbReference type="ARBA" id="ARBA00022723"/>
    </source>
</evidence>
<dbReference type="STRING" id="249408.BOO71_0005140"/>
<keyword evidence="3" id="KW-0479">Metal-binding</keyword>
<evidence type="ECO:0000313" key="7">
    <source>
        <dbReference type="EMBL" id="OLV17239.1"/>
    </source>
</evidence>
<dbReference type="AlphaFoldDB" id="A0A1U7NWF0"/>
<evidence type="ECO:0000313" key="8">
    <source>
        <dbReference type="EMBL" id="OLV18700.1"/>
    </source>
</evidence>
<dbReference type="InterPro" id="IPR013149">
    <property type="entry name" value="ADH-like_C"/>
</dbReference>
<feature type="domain" description="Enoyl reductase (ER)" evidence="6">
    <location>
        <begin position="14"/>
        <end position="345"/>
    </location>
</feature>
<comment type="cofactor">
    <cofactor evidence="1">
        <name>Zn(2+)</name>
        <dbReference type="ChEBI" id="CHEBI:29105"/>
    </cofactor>
</comment>
<dbReference type="Pfam" id="PF00107">
    <property type="entry name" value="ADH_zinc_N"/>
    <property type="match status" value="1"/>
</dbReference>
<dbReference type="InterPro" id="IPR036291">
    <property type="entry name" value="NAD(P)-bd_dom_sf"/>
</dbReference>
<evidence type="ECO:0000259" key="6">
    <source>
        <dbReference type="SMART" id="SM00829"/>
    </source>
</evidence>
<keyword evidence="9" id="KW-1185">Reference proteome</keyword>
<evidence type="ECO:0000313" key="9">
    <source>
        <dbReference type="Proteomes" id="UP000186607"/>
    </source>
</evidence>
<keyword evidence="4" id="KW-0862">Zinc</keyword>
<dbReference type="Pfam" id="PF08240">
    <property type="entry name" value="ADH_N"/>
    <property type="match status" value="1"/>
</dbReference>
<evidence type="ECO:0000256" key="5">
    <source>
        <dbReference type="ARBA" id="ARBA00023002"/>
    </source>
</evidence>
<evidence type="ECO:0000256" key="1">
    <source>
        <dbReference type="ARBA" id="ARBA00001947"/>
    </source>
</evidence>
<dbReference type="EMBL" id="MSTI01000062">
    <property type="protein sequence ID" value="OLV18700.1"/>
    <property type="molecule type" value="Genomic_DNA"/>
</dbReference>
<dbReference type="Gene3D" id="3.40.50.720">
    <property type="entry name" value="NAD(P)-binding Rossmann-like Domain"/>
    <property type="match status" value="1"/>
</dbReference>
<dbReference type="SMART" id="SM00829">
    <property type="entry name" value="PKS_ER"/>
    <property type="match status" value="1"/>
</dbReference>
<comment type="similarity">
    <text evidence="2">Belongs to the zinc-containing alcohol dehydrogenase family.</text>
</comment>
<dbReference type="InterPro" id="IPR011032">
    <property type="entry name" value="GroES-like_sf"/>
</dbReference>
<dbReference type="Proteomes" id="UP000186607">
    <property type="component" value="Unassembled WGS sequence"/>
</dbReference>
<reference evidence="7 9" key="1">
    <citation type="submission" date="2017-01" db="EMBL/GenBank/DDBJ databases">
        <title>Genome Analysis of Deinococcus marmoris KOPRI26562.</title>
        <authorList>
            <person name="Kim J.H."/>
            <person name="Oh H.-M."/>
        </authorList>
    </citation>
    <scope>NUCLEOTIDE SEQUENCE [LARGE SCALE GENOMIC DNA]</scope>
    <source>
        <strain evidence="7 9">KOPRI26562</strain>
    </source>
</reference>
<dbReference type="SUPFAM" id="SSF51735">
    <property type="entry name" value="NAD(P)-binding Rossmann-fold domains"/>
    <property type="match status" value="1"/>
</dbReference>
<evidence type="ECO:0000256" key="4">
    <source>
        <dbReference type="ARBA" id="ARBA00022833"/>
    </source>
</evidence>
<dbReference type="PANTHER" id="PTHR43161">
    <property type="entry name" value="SORBITOL DEHYDROGENASE"/>
    <property type="match status" value="1"/>
</dbReference>
<organism evidence="7 9">
    <name type="scientific">Deinococcus marmoris</name>
    <dbReference type="NCBI Taxonomy" id="249408"/>
    <lineage>
        <taxon>Bacteria</taxon>
        <taxon>Thermotogati</taxon>
        <taxon>Deinococcota</taxon>
        <taxon>Deinococci</taxon>
        <taxon>Deinococcales</taxon>
        <taxon>Deinococcaceae</taxon>
        <taxon>Deinococcus</taxon>
    </lineage>
</organism>
<comment type="caution">
    <text evidence="7">The sequence shown here is derived from an EMBL/GenBank/DDBJ whole genome shotgun (WGS) entry which is preliminary data.</text>
</comment>
<evidence type="ECO:0000256" key="2">
    <source>
        <dbReference type="ARBA" id="ARBA00008072"/>
    </source>
</evidence>
<proteinExistence type="inferred from homology"/>